<reference evidence="2 3" key="1">
    <citation type="journal article" date="2016" name="Mol. Biol. Evol.">
        <title>Comparative Genomics of Early-Diverging Mushroom-Forming Fungi Provides Insights into the Origins of Lignocellulose Decay Capabilities.</title>
        <authorList>
            <person name="Nagy L.G."/>
            <person name="Riley R."/>
            <person name="Tritt A."/>
            <person name="Adam C."/>
            <person name="Daum C."/>
            <person name="Floudas D."/>
            <person name="Sun H."/>
            <person name="Yadav J.S."/>
            <person name="Pangilinan J."/>
            <person name="Larsson K.H."/>
            <person name="Matsuura K."/>
            <person name="Barry K."/>
            <person name="Labutti K."/>
            <person name="Kuo R."/>
            <person name="Ohm R.A."/>
            <person name="Bhattacharya S.S."/>
            <person name="Shirouzu T."/>
            <person name="Yoshinaga Y."/>
            <person name="Martin F.M."/>
            <person name="Grigoriev I.V."/>
            <person name="Hibbett D.S."/>
        </authorList>
    </citation>
    <scope>NUCLEOTIDE SEQUENCE [LARGE SCALE GENOMIC DNA]</scope>
    <source>
        <strain evidence="2 3">HHB12029</strain>
    </source>
</reference>
<evidence type="ECO:0000313" key="2">
    <source>
        <dbReference type="EMBL" id="KZV94933.1"/>
    </source>
</evidence>
<evidence type="ECO:0000313" key="3">
    <source>
        <dbReference type="Proteomes" id="UP000077266"/>
    </source>
</evidence>
<dbReference type="EMBL" id="KV425965">
    <property type="protein sequence ID" value="KZV94933.1"/>
    <property type="molecule type" value="Genomic_DNA"/>
</dbReference>
<sequence length="109" mass="12241">MFAMLVVDDPSVLDRPVEYGTFVVISIDPVASVAPLQNEQATKEAAEIRSKRYLALVKKSTFIIYLQQALQGLVLPSKSSSTVYRSRLTTGPRRLSRQRQYTRRPAGNQ</sequence>
<dbReference type="AlphaFoldDB" id="A0A165JJJ0"/>
<evidence type="ECO:0000256" key="1">
    <source>
        <dbReference type="SAM" id="MobiDB-lite"/>
    </source>
</evidence>
<feature type="region of interest" description="Disordered" evidence="1">
    <location>
        <begin position="79"/>
        <end position="109"/>
    </location>
</feature>
<proteinExistence type="predicted"/>
<organism evidence="2 3">
    <name type="scientific">Exidia glandulosa HHB12029</name>
    <dbReference type="NCBI Taxonomy" id="1314781"/>
    <lineage>
        <taxon>Eukaryota</taxon>
        <taxon>Fungi</taxon>
        <taxon>Dikarya</taxon>
        <taxon>Basidiomycota</taxon>
        <taxon>Agaricomycotina</taxon>
        <taxon>Agaricomycetes</taxon>
        <taxon>Auriculariales</taxon>
        <taxon>Exidiaceae</taxon>
        <taxon>Exidia</taxon>
    </lineage>
</organism>
<feature type="compositionally biased region" description="Polar residues" evidence="1">
    <location>
        <begin position="79"/>
        <end position="89"/>
    </location>
</feature>
<dbReference type="OrthoDB" id="3053346at2759"/>
<protein>
    <submittedName>
        <fullName evidence="2">Uncharacterized protein</fullName>
    </submittedName>
</protein>
<name>A0A165JJJ0_EXIGL</name>
<accession>A0A165JJJ0</accession>
<dbReference type="Proteomes" id="UP000077266">
    <property type="component" value="Unassembled WGS sequence"/>
</dbReference>
<keyword evidence="3" id="KW-1185">Reference proteome</keyword>
<dbReference type="InParanoid" id="A0A165JJJ0"/>
<gene>
    <name evidence="2" type="ORF">EXIGLDRAFT_494383</name>
</gene>